<feature type="domain" description="C2H2-type" evidence="13">
    <location>
        <begin position="1166"/>
        <end position="1193"/>
    </location>
</feature>
<dbReference type="PANTHER" id="PTHR24379">
    <property type="entry name" value="KRAB AND ZINC FINGER DOMAIN-CONTAINING"/>
    <property type="match status" value="1"/>
</dbReference>
<evidence type="ECO:0000256" key="10">
    <source>
        <dbReference type="ARBA" id="ARBA00023242"/>
    </source>
</evidence>
<keyword evidence="7" id="KW-0805">Transcription regulation</keyword>
<keyword evidence="14" id="KW-1185">Reference proteome</keyword>
<keyword evidence="8" id="KW-0238">DNA-binding</keyword>
<dbReference type="PROSITE" id="PS00028">
    <property type="entry name" value="ZINC_FINGER_C2H2_1"/>
    <property type="match status" value="6"/>
</dbReference>
<feature type="compositionally biased region" description="Low complexity" evidence="12">
    <location>
        <begin position="776"/>
        <end position="795"/>
    </location>
</feature>
<feature type="compositionally biased region" description="Basic and acidic residues" evidence="12">
    <location>
        <begin position="854"/>
        <end position="863"/>
    </location>
</feature>
<keyword evidence="5 11" id="KW-0863">Zinc-finger</keyword>
<feature type="compositionally biased region" description="Polar residues" evidence="12">
    <location>
        <begin position="191"/>
        <end position="213"/>
    </location>
</feature>
<feature type="domain" description="C2H2-type" evidence="13">
    <location>
        <begin position="107"/>
        <end position="130"/>
    </location>
</feature>
<protein>
    <submittedName>
        <fullName evidence="15">Zinc finger protein 507 isoform X1</fullName>
    </submittedName>
</protein>
<dbReference type="GO" id="GO:0008270">
    <property type="term" value="F:zinc ion binding"/>
    <property type="evidence" value="ECO:0007669"/>
    <property type="project" value="UniProtKB-KW"/>
</dbReference>
<evidence type="ECO:0000256" key="8">
    <source>
        <dbReference type="ARBA" id="ARBA00023125"/>
    </source>
</evidence>
<dbReference type="GO" id="GO:0003677">
    <property type="term" value="F:DNA binding"/>
    <property type="evidence" value="ECO:0007669"/>
    <property type="project" value="UniProtKB-KW"/>
</dbReference>
<evidence type="ECO:0000256" key="9">
    <source>
        <dbReference type="ARBA" id="ARBA00023163"/>
    </source>
</evidence>
<feature type="compositionally biased region" description="Gly residues" evidence="12">
    <location>
        <begin position="909"/>
        <end position="918"/>
    </location>
</feature>
<feature type="region of interest" description="Disordered" evidence="12">
    <location>
        <begin position="477"/>
        <end position="515"/>
    </location>
</feature>
<evidence type="ECO:0000256" key="6">
    <source>
        <dbReference type="ARBA" id="ARBA00022833"/>
    </source>
</evidence>
<reference evidence="15" key="1">
    <citation type="submission" date="2025-08" db="UniProtKB">
        <authorList>
            <consortium name="RefSeq"/>
        </authorList>
    </citation>
    <scope>IDENTIFICATION</scope>
    <source>
        <tissue evidence="15">Gonads</tissue>
    </source>
</reference>
<dbReference type="FunFam" id="3.30.160.60:FF:000065">
    <property type="entry name" value="B-cell CLL/lymphoma 6, member B"/>
    <property type="match status" value="1"/>
</dbReference>
<feature type="domain" description="C2H2-type" evidence="13">
    <location>
        <begin position="1077"/>
        <end position="1104"/>
    </location>
</feature>
<dbReference type="InParanoid" id="A0A1S3J4R1"/>
<dbReference type="OMA" id="TICGYTC"/>
<keyword evidence="4" id="KW-0677">Repeat</keyword>
<dbReference type="KEGG" id="lak:106170079"/>
<evidence type="ECO:0000256" key="7">
    <source>
        <dbReference type="ARBA" id="ARBA00023015"/>
    </source>
</evidence>
<proteinExistence type="inferred from homology"/>
<feature type="region of interest" description="Disordered" evidence="12">
    <location>
        <begin position="840"/>
        <end position="878"/>
    </location>
</feature>
<keyword evidence="6" id="KW-0862">Zinc</keyword>
<feature type="region of interest" description="Disordered" evidence="12">
    <location>
        <begin position="765"/>
        <end position="801"/>
    </location>
</feature>
<feature type="domain" description="C2H2-type" evidence="13">
    <location>
        <begin position="957"/>
        <end position="984"/>
    </location>
</feature>
<dbReference type="InterPro" id="IPR036236">
    <property type="entry name" value="Znf_C2H2_sf"/>
</dbReference>
<evidence type="ECO:0000256" key="5">
    <source>
        <dbReference type="ARBA" id="ARBA00022771"/>
    </source>
</evidence>
<dbReference type="FunFam" id="3.30.160.60:FF:000075">
    <property type="entry name" value="Putative zinc finger protein 536"/>
    <property type="match status" value="1"/>
</dbReference>
<feature type="compositionally biased region" description="Acidic residues" evidence="12">
    <location>
        <begin position="1214"/>
        <end position="1230"/>
    </location>
</feature>
<keyword evidence="3" id="KW-0479">Metal-binding</keyword>
<comment type="subcellular location">
    <subcellularLocation>
        <location evidence="1">Nucleus</location>
    </subcellularLocation>
</comment>
<feature type="region of interest" description="Disordered" evidence="12">
    <location>
        <begin position="641"/>
        <end position="666"/>
    </location>
</feature>
<name>A0A1S3J4R1_LINAN</name>
<feature type="domain" description="C2H2-type" evidence="13">
    <location>
        <begin position="51"/>
        <end position="78"/>
    </location>
</feature>
<dbReference type="SUPFAM" id="SSF57667">
    <property type="entry name" value="beta-beta-alpha zinc fingers"/>
    <property type="match status" value="5"/>
</dbReference>
<dbReference type="PROSITE" id="PS50157">
    <property type="entry name" value="ZINC_FINGER_C2H2_2"/>
    <property type="match status" value="13"/>
</dbReference>
<comment type="similarity">
    <text evidence="2">Belongs to the krueppel C2H2-type zinc-finger protein family.</text>
</comment>
<feature type="region of interest" description="Disordered" evidence="12">
    <location>
        <begin position="577"/>
        <end position="602"/>
    </location>
</feature>
<dbReference type="Proteomes" id="UP000085678">
    <property type="component" value="Unplaced"/>
</dbReference>
<evidence type="ECO:0000256" key="2">
    <source>
        <dbReference type="ARBA" id="ARBA00006991"/>
    </source>
</evidence>
<dbReference type="OrthoDB" id="3561125at2759"/>
<feature type="domain" description="C2H2-type" evidence="13">
    <location>
        <begin position="22"/>
        <end position="50"/>
    </location>
</feature>
<keyword evidence="10" id="KW-0539">Nucleus</keyword>
<feature type="region of interest" description="Disordered" evidence="12">
    <location>
        <begin position="895"/>
        <end position="934"/>
    </location>
</feature>
<accession>A0A1S3J4R1</accession>
<organism evidence="14 15">
    <name type="scientific">Lingula anatina</name>
    <name type="common">Brachiopod</name>
    <name type="synonym">Lingula unguis</name>
    <dbReference type="NCBI Taxonomy" id="7574"/>
    <lineage>
        <taxon>Eukaryota</taxon>
        <taxon>Metazoa</taxon>
        <taxon>Spiralia</taxon>
        <taxon>Lophotrochozoa</taxon>
        <taxon>Brachiopoda</taxon>
        <taxon>Linguliformea</taxon>
        <taxon>Lingulata</taxon>
        <taxon>Lingulida</taxon>
        <taxon>Linguloidea</taxon>
        <taxon>Lingulidae</taxon>
        <taxon>Lingula</taxon>
    </lineage>
</organism>
<dbReference type="Gene3D" id="3.30.160.60">
    <property type="entry name" value="Classic Zinc Finger"/>
    <property type="match status" value="7"/>
</dbReference>
<evidence type="ECO:0000256" key="11">
    <source>
        <dbReference type="PROSITE-ProRule" id="PRU00042"/>
    </source>
</evidence>
<feature type="compositionally biased region" description="Low complexity" evidence="12">
    <location>
        <begin position="497"/>
        <end position="510"/>
    </location>
</feature>
<dbReference type="PANTHER" id="PTHR24379:SF121">
    <property type="entry name" value="C2H2-TYPE DOMAIN-CONTAINING PROTEIN"/>
    <property type="match status" value="1"/>
</dbReference>
<dbReference type="InterPro" id="IPR013087">
    <property type="entry name" value="Znf_C2H2_type"/>
</dbReference>
<evidence type="ECO:0000313" key="14">
    <source>
        <dbReference type="Proteomes" id="UP000085678"/>
    </source>
</evidence>
<sequence length="1312" mass="145408">MTMNNTAVLSSVSTSLEEKDNFRCTECSYFTHNKHYLKQHFDLVHLAARPFKCPFCDYAGKRSHSLKEHLLIHSSERPYECTYCNANFRKKGHLTNHIKMHATQRVFECNLCQKQFLERNLLYSHLREVHPKGGVFLCDSCDYATTIKSNIIMHMNTHSGARTHQCSHCSYSTTQLNLLEQHSKSHVSWEPPSQASQHQKQLPSPSTSTTVQPKSSFPVIFMKCSECGFTTDRKDILRDHMYQHVSLDEVEEAATQEEEEQAVAEKSERSQHQTSISTAAQPPSVAIYKCTDCSFTSQDVDLFVSHMVSHKSKGSGSSQTSRDNLSTAADLCKTPGQQVTTAVNSSGGQLAFVFDQGQSVYRCTICSYTCEHQRTIKAHVWKHSGHQEIEYPMFQNGPLSIYDDVAVSTQQKSEATRGGMQQKSEDIEGKNNTDMMVPKSQYSGAQMPMSIQGQSPKDVRIVKILDKKGSDIGVIWQPKKAAPPPEASPVSRQSQQATRNSTASNSTSITQHTAPNLVNLLKMSSRDRSQLLAQSLKSSDPSYIHLFATSDKEGSGNLVGSVLKSSACPLNEGDSRHFVPATGKSPSAMVTRSQTSRGRRQIANQSSTAIGVSEVSMATSILEKINEQSLADGEVGMETNKEDVSSDVSMDSVGGQVGSRVPDSPTSENIRLVTQGKRRANDEEIQAVIKKMRQEGLIQNRGNVIVEALNEAYTTQNFTFQNSPRLLDTQSEATSESTLQQSITMSLTSQSVASEGAMIEISGHEGEHSAENQATQEQMESQVGVSQQQQQQQSSPTLHSEDQAVSLLSLLKKGPNLNPACPVNADKIQGVIKLQAPPKYKMKDDTTQTGAEVADAKADRDESGSTALSTCTEGSKPKSGICSSLLAVIEQLRERSKSESDADVDEVMGDGGKSSGSGKGRRRKGGRVTSQTRSLDDSKWLETLENVEKLDDMEGQYRCKLCHYMSANASLMCTHMRLHKDKQPFECSLCSFVADSNESLQSHMIQHCKIRTYQCKTCSAVFNYKSQLRAHMRGHEKDAKRPYMCEACCFETHDQVAFKLHLQSHNVPKSVPDPVSVKCLKCGSIFSSCEELKEHCKLHLLDNKTTDNESDEGYKEAKVFAQQGELSGPLKCQHCDFVAGSSRSLKSHMKRHANDQRYVQQPLEQYKCNLCGYICHHLPSLKSHMWRHASDANYSYQYTNDVINAAIDYETDATAEPDDTDSTNDNEEDIMPSTAESQLPEPVRREAADSYLIPSRSSEGQGEGQSEGQKAVCLVTFRCCQCGYETISKSFLNIHMKLHSDVIKKLEEGKAI</sequence>
<evidence type="ECO:0000256" key="1">
    <source>
        <dbReference type="ARBA" id="ARBA00004123"/>
    </source>
</evidence>
<feature type="domain" description="C2H2-type" evidence="13">
    <location>
        <begin position="361"/>
        <end position="388"/>
    </location>
</feature>
<evidence type="ECO:0000313" key="15">
    <source>
        <dbReference type="RefSeq" id="XP_013405268.1"/>
    </source>
</evidence>
<evidence type="ECO:0000256" key="3">
    <source>
        <dbReference type="ARBA" id="ARBA00022723"/>
    </source>
</evidence>
<evidence type="ECO:0000259" key="13">
    <source>
        <dbReference type="PROSITE" id="PS50157"/>
    </source>
</evidence>
<feature type="domain" description="C2H2-type" evidence="13">
    <location>
        <begin position="1277"/>
        <end position="1300"/>
    </location>
</feature>
<feature type="compositionally biased region" description="Polar residues" evidence="12">
    <location>
        <begin position="584"/>
        <end position="602"/>
    </location>
</feature>
<feature type="region of interest" description="Disordered" evidence="12">
    <location>
        <begin position="182"/>
        <end position="213"/>
    </location>
</feature>
<keyword evidence="9" id="KW-0804">Transcription</keyword>
<feature type="domain" description="C2H2-type" evidence="13">
    <location>
        <begin position="222"/>
        <end position="249"/>
    </location>
</feature>
<feature type="domain" description="C2H2-type" evidence="13">
    <location>
        <begin position="136"/>
        <end position="163"/>
    </location>
</feature>
<feature type="region of interest" description="Disordered" evidence="12">
    <location>
        <begin position="251"/>
        <end position="278"/>
    </location>
</feature>
<feature type="region of interest" description="Disordered" evidence="12">
    <location>
        <begin position="1214"/>
        <end position="1244"/>
    </location>
</feature>
<feature type="domain" description="C2H2-type" evidence="13">
    <location>
        <begin position="164"/>
        <end position="191"/>
    </location>
</feature>
<dbReference type="RefSeq" id="XP_013405268.1">
    <property type="nucleotide sequence ID" value="XM_013549814.1"/>
</dbReference>
<feature type="compositionally biased region" description="Acidic residues" evidence="12">
    <location>
        <begin position="251"/>
        <end position="262"/>
    </location>
</feature>
<dbReference type="SMART" id="SM00355">
    <property type="entry name" value="ZnF_C2H2"/>
    <property type="match status" value="17"/>
</dbReference>
<evidence type="ECO:0000256" key="4">
    <source>
        <dbReference type="ARBA" id="ARBA00022737"/>
    </source>
</evidence>
<feature type="region of interest" description="Disordered" evidence="12">
    <location>
        <begin position="410"/>
        <end position="434"/>
    </location>
</feature>
<feature type="domain" description="C2H2-type" evidence="13">
    <location>
        <begin position="1013"/>
        <end position="1040"/>
    </location>
</feature>
<dbReference type="GeneID" id="106170079"/>
<dbReference type="GO" id="GO:0005634">
    <property type="term" value="C:nucleus"/>
    <property type="evidence" value="ECO:0007669"/>
    <property type="project" value="UniProtKB-SubCell"/>
</dbReference>
<feature type="compositionally biased region" description="Polar residues" evidence="12">
    <location>
        <begin position="864"/>
        <end position="873"/>
    </location>
</feature>
<gene>
    <name evidence="15" type="primary">LOC106170079</name>
</gene>
<dbReference type="Pfam" id="PF00096">
    <property type="entry name" value="zf-C2H2"/>
    <property type="match status" value="2"/>
</dbReference>
<evidence type="ECO:0000256" key="12">
    <source>
        <dbReference type="SAM" id="MobiDB-lite"/>
    </source>
</evidence>
<feature type="domain" description="C2H2-type" evidence="13">
    <location>
        <begin position="79"/>
        <end position="106"/>
    </location>
</feature>